<dbReference type="InterPro" id="IPR055902">
    <property type="entry name" value="DUF7479"/>
</dbReference>
<evidence type="ECO:0000313" key="5">
    <source>
        <dbReference type="Proteomes" id="UP000192315"/>
    </source>
</evidence>
<dbReference type="Gene3D" id="3.10.20.860">
    <property type="match status" value="1"/>
</dbReference>
<dbReference type="Pfam" id="PF24292">
    <property type="entry name" value="DUF7479"/>
    <property type="match status" value="1"/>
</dbReference>
<dbReference type="RefSeq" id="WP_011177735.1">
    <property type="nucleotide sequence ID" value="NC_005877.1"/>
</dbReference>
<dbReference type="PaxDb" id="263820-PTO0934"/>
<dbReference type="Proteomes" id="UP000000438">
    <property type="component" value="Chromosome"/>
</dbReference>
<evidence type="ECO:0000313" key="2">
    <source>
        <dbReference type="EMBL" id="AAT43519.1"/>
    </source>
</evidence>
<reference evidence="3 5" key="3">
    <citation type="submission" date="2017-04" db="EMBL/GenBank/DDBJ databases">
        <authorList>
            <person name="Varghese N."/>
            <person name="Submissions S."/>
        </authorList>
    </citation>
    <scope>NUCLEOTIDE SEQUENCE [LARGE SCALE GENOMIC DNA]</scope>
    <source>
        <strain evidence="3 5">DSM 9789</strain>
    </source>
</reference>
<dbReference type="EMBL" id="FWYE01000001">
    <property type="protein sequence ID" value="SMD30169.1"/>
    <property type="molecule type" value="Genomic_DNA"/>
</dbReference>
<accession>A0A8G2FVE6</accession>
<organism evidence="2 4">
    <name type="scientific">Picrophilus torridus (strain ATCC 700027 / DSM 9790 / JCM 10055 / NBRC 100828 / KAW 2/3)</name>
    <dbReference type="NCBI Taxonomy" id="1122961"/>
    <lineage>
        <taxon>Archaea</taxon>
        <taxon>Methanobacteriati</taxon>
        <taxon>Thermoplasmatota</taxon>
        <taxon>Thermoplasmata</taxon>
        <taxon>Thermoplasmatales</taxon>
        <taxon>Picrophilaceae</taxon>
        <taxon>Picrophilus</taxon>
    </lineage>
</organism>
<dbReference type="InParanoid" id="Q6L0I3"/>
<sequence length="60" mass="6944">MDVKVCPHCNINMELKNAPFIYKGTSLGDYEAYVCPNCGRAFFTEESYKTITKYIVKRKN</sequence>
<dbReference type="OrthoDB" id="56849at2157"/>
<protein>
    <recommendedName>
        <fullName evidence="1">DUF7479 domain-containing protein</fullName>
    </recommendedName>
</protein>
<evidence type="ECO:0000313" key="3">
    <source>
        <dbReference type="EMBL" id="SMD30169.1"/>
    </source>
</evidence>
<accession>Q6L0I3</accession>
<dbReference type="HOGENOM" id="CLU_2930327_0_0_2"/>
<dbReference type="KEGG" id="pto:PTO0934"/>
<keyword evidence="5" id="KW-1185">Reference proteome</keyword>
<dbReference type="EMBL" id="AE017261">
    <property type="protein sequence ID" value="AAT43519.1"/>
    <property type="molecule type" value="Genomic_DNA"/>
</dbReference>
<dbReference type="AlphaFoldDB" id="Q6L0I3"/>
<proteinExistence type="predicted"/>
<evidence type="ECO:0000259" key="1">
    <source>
        <dbReference type="Pfam" id="PF24292"/>
    </source>
</evidence>
<name>Q6L0I3_PICTO</name>
<feature type="domain" description="DUF7479" evidence="1">
    <location>
        <begin position="5"/>
        <end position="46"/>
    </location>
</feature>
<evidence type="ECO:0000313" key="4">
    <source>
        <dbReference type="Proteomes" id="UP000000438"/>
    </source>
</evidence>
<reference evidence="2" key="2">
    <citation type="submission" date="2004-02" db="EMBL/GenBank/DDBJ databases">
        <authorList>
            <person name="Fuetterer O."/>
            <person name="Angelov A."/>
            <person name="Liesegang H."/>
            <person name="Gottschalk G."/>
            <person name="Schleper C."/>
            <person name="Schepers B."/>
            <person name="Dock C."/>
            <person name="Antranikian G."/>
            <person name="Liebl W."/>
        </authorList>
    </citation>
    <scope>NUCLEOTIDE SEQUENCE</scope>
    <source>
        <strain evidence="2">DSM 9790</strain>
    </source>
</reference>
<reference evidence="2 4" key="1">
    <citation type="journal article" date="2004" name="Proc. Natl. Acad. Sci. U.S.A.">
        <title>Genome sequence of Picrophilus torridus and its implications for life around pH 0.</title>
        <authorList>
            <person name="Futterer O."/>
            <person name="Angelov A."/>
            <person name="Liesegang H."/>
            <person name="Gottschalk G."/>
            <person name="Schleper C."/>
            <person name="Schepers B."/>
            <person name="Dock C."/>
            <person name="Antranikian G."/>
            <person name="Liebl W."/>
        </authorList>
    </citation>
    <scope>NUCLEOTIDE SEQUENCE [LARGE SCALE GENOMIC DNA]</scope>
    <source>
        <strain evidence="4">ATCC 700027 / DSM 9790 / JCM 10055 / NBRC 100828</strain>
        <strain evidence="2">DSM 9790</strain>
    </source>
</reference>
<gene>
    <name evidence="2" type="ordered locus">PTO0934</name>
    <name evidence="3" type="ORF">SAMN02745355_0030</name>
</gene>
<dbReference type="Proteomes" id="UP000192315">
    <property type="component" value="Unassembled WGS sequence"/>
</dbReference>
<dbReference type="eggNOG" id="arCOG06969">
    <property type="taxonomic scope" value="Archaea"/>
</dbReference>
<dbReference type="GeneID" id="2845154"/>